<comment type="caution">
    <text evidence="1">The sequence shown here is derived from an EMBL/GenBank/DDBJ whole genome shotgun (WGS) entry which is preliminary data.</text>
</comment>
<accession>A0A218Z283</accession>
<evidence type="ECO:0000313" key="2">
    <source>
        <dbReference type="Proteomes" id="UP000242519"/>
    </source>
</evidence>
<dbReference type="AlphaFoldDB" id="A0A218Z283"/>
<protein>
    <submittedName>
        <fullName evidence="1">Glutathione-dependent formaldehyde-activating GFA</fullName>
    </submittedName>
</protein>
<organism evidence="1 2">
    <name type="scientific">Diplocarpon coronariae</name>
    <dbReference type="NCBI Taxonomy" id="2795749"/>
    <lineage>
        <taxon>Eukaryota</taxon>
        <taxon>Fungi</taxon>
        <taxon>Dikarya</taxon>
        <taxon>Ascomycota</taxon>
        <taxon>Pezizomycotina</taxon>
        <taxon>Leotiomycetes</taxon>
        <taxon>Helotiales</taxon>
        <taxon>Drepanopezizaceae</taxon>
        <taxon>Diplocarpon</taxon>
    </lineage>
</organism>
<keyword evidence="2" id="KW-1185">Reference proteome</keyword>
<gene>
    <name evidence="1" type="ORF">B2J93_2766</name>
</gene>
<proteinExistence type="predicted"/>
<sequence length="73" mass="7779">MRSSLKHCHEPDVGKDCRSLTAPEKHAYVSAIPGAFGITHSMAELMVGVAATGSRGPGDGFCRLPGRLMRAQR</sequence>
<dbReference type="Proteomes" id="UP000242519">
    <property type="component" value="Unassembled WGS sequence"/>
</dbReference>
<name>A0A218Z283_9HELO</name>
<evidence type="ECO:0000313" key="1">
    <source>
        <dbReference type="EMBL" id="OWP01356.1"/>
    </source>
</evidence>
<reference evidence="1 2" key="1">
    <citation type="submission" date="2017-04" db="EMBL/GenBank/DDBJ databases">
        <title>Draft genome sequence of Marssonina coronaria NL1: causal agent of apple blotch.</title>
        <authorList>
            <person name="Cheng Q."/>
        </authorList>
    </citation>
    <scope>NUCLEOTIDE SEQUENCE [LARGE SCALE GENOMIC DNA]</scope>
    <source>
        <strain evidence="1 2">NL1</strain>
    </source>
</reference>
<dbReference type="InParanoid" id="A0A218Z283"/>
<dbReference type="EMBL" id="MZNU01000279">
    <property type="protein sequence ID" value="OWP01356.1"/>
    <property type="molecule type" value="Genomic_DNA"/>
</dbReference>